<reference evidence="2" key="1">
    <citation type="submission" date="2016-10" db="EMBL/GenBank/DDBJ databases">
        <authorList>
            <person name="Varghese N."/>
            <person name="Submissions S."/>
        </authorList>
    </citation>
    <scope>NUCLEOTIDE SEQUENCE [LARGE SCALE GENOMIC DNA]</scope>
    <source>
        <strain evidence="2">KPR-1</strain>
    </source>
</reference>
<dbReference type="Proteomes" id="UP000199288">
    <property type="component" value="Unassembled WGS sequence"/>
</dbReference>
<name>A0A1H3XUH1_9ACTO</name>
<accession>A0A1H3XUH1</accession>
<dbReference type="EMBL" id="FNQV01000004">
    <property type="protein sequence ID" value="SEA02192.1"/>
    <property type="molecule type" value="Genomic_DNA"/>
</dbReference>
<keyword evidence="2" id="KW-1185">Reference proteome</keyword>
<evidence type="ECO:0000313" key="1">
    <source>
        <dbReference type="EMBL" id="SEA02192.1"/>
    </source>
</evidence>
<sequence>MLNEGNRHDVYTDREVVKMTDAEFAVECGTTEPTEELPYTYARGQGSAAWR</sequence>
<organism evidence="1 2">
    <name type="scientific">Bowdeniella nasicola</name>
    <dbReference type="NCBI Taxonomy" id="208480"/>
    <lineage>
        <taxon>Bacteria</taxon>
        <taxon>Bacillati</taxon>
        <taxon>Actinomycetota</taxon>
        <taxon>Actinomycetes</taxon>
        <taxon>Actinomycetales</taxon>
        <taxon>Actinomycetaceae</taxon>
        <taxon>Bowdeniella</taxon>
    </lineage>
</organism>
<evidence type="ECO:0000313" key="2">
    <source>
        <dbReference type="Proteomes" id="UP000199288"/>
    </source>
</evidence>
<gene>
    <name evidence="1" type="ORF">SAMN02910418_00727</name>
</gene>
<proteinExistence type="predicted"/>
<dbReference type="AlphaFoldDB" id="A0A1H3XUH1"/>
<protein>
    <submittedName>
        <fullName evidence="1">Uncharacterized protein</fullName>
    </submittedName>
</protein>